<keyword evidence="1" id="KW-0812">Transmembrane</keyword>
<evidence type="ECO:0000313" key="3">
    <source>
        <dbReference type="Proteomes" id="UP000479293"/>
    </source>
</evidence>
<keyword evidence="1" id="KW-1133">Transmembrane helix</keyword>
<evidence type="ECO:0000256" key="1">
    <source>
        <dbReference type="SAM" id="Phobius"/>
    </source>
</evidence>
<dbReference type="AlphaFoldDB" id="A0A7C9FQX3"/>
<evidence type="ECO:0000313" key="2">
    <source>
        <dbReference type="EMBL" id="MPR32492.1"/>
    </source>
</evidence>
<keyword evidence="1" id="KW-0472">Membrane</keyword>
<dbReference type="Proteomes" id="UP000479293">
    <property type="component" value="Unassembled WGS sequence"/>
</dbReference>
<dbReference type="EMBL" id="WHLY01000002">
    <property type="protein sequence ID" value="MPR32492.1"/>
    <property type="molecule type" value="Genomic_DNA"/>
</dbReference>
<organism evidence="2 3">
    <name type="scientific">Salmonirosea aquatica</name>
    <dbReference type="NCBI Taxonomy" id="2654236"/>
    <lineage>
        <taxon>Bacteria</taxon>
        <taxon>Pseudomonadati</taxon>
        <taxon>Bacteroidota</taxon>
        <taxon>Cytophagia</taxon>
        <taxon>Cytophagales</taxon>
        <taxon>Spirosomataceae</taxon>
        <taxon>Salmonirosea</taxon>
    </lineage>
</organism>
<feature type="transmembrane region" description="Helical" evidence="1">
    <location>
        <begin position="46"/>
        <end position="64"/>
    </location>
</feature>
<dbReference type="RefSeq" id="WP_152756984.1">
    <property type="nucleotide sequence ID" value="NZ_WHLY01000002.1"/>
</dbReference>
<feature type="transmembrane region" description="Helical" evidence="1">
    <location>
        <begin position="102"/>
        <end position="122"/>
    </location>
</feature>
<protein>
    <recommendedName>
        <fullName evidence="4">DUF4345 domain-containing protein</fullName>
    </recommendedName>
</protein>
<evidence type="ECO:0008006" key="4">
    <source>
        <dbReference type="Google" id="ProtNLM"/>
    </source>
</evidence>
<keyword evidence="3" id="KW-1185">Reference proteome</keyword>
<accession>A0A7C9FQX3</accession>
<proteinExistence type="predicted"/>
<name>A0A7C9FQX3_9BACT</name>
<reference evidence="2 3" key="1">
    <citation type="submission" date="2019-10" db="EMBL/GenBank/DDBJ databases">
        <title>Draft Genome Sequence of Cytophagaceae sp. SJW1-29.</title>
        <authorList>
            <person name="Choi A."/>
        </authorList>
    </citation>
    <scope>NUCLEOTIDE SEQUENCE [LARGE SCALE GENOMIC DNA]</scope>
    <source>
        <strain evidence="2 3">SJW1-29</strain>
    </source>
</reference>
<comment type="caution">
    <text evidence="2">The sequence shown here is derived from an EMBL/GenBank/DDBJ whole genome shotgun (WGS) entry which is preliminary data.</text>
</comment>
<gene>
    <name evidence="2" type="ORF">GBK04_03810</name>
</gene>
<feature type="transmembrane region" description="Helical" evidence="1">
    <location>
        <begin position="76"/>
        <end position="96"/>
    </location>
</feature>
<sequence>MNTKNLFTCVAAVCLLFGITLAFMPEYIGNQYLADPAMMNPVTRMLSQSYGSSLIAIAVALGYARDSGPTFARKALVFFVLISNLALIVIHTMAILNGLETATAWLTVGMSVVFTAWSGMLLSQPENRAAVLA</sequence>